<dbReference type="AlphaFoldDB" id="A0A251SC34"/>
<organism evidence="2 3">
    <name type="scientific">Helianthus annuus</name>
    <name type="common">Common sunflower</name>
    <dbReference type="NCBI Taxonomy" id="4232"/>
    <lineage>
        <taxon>Eukaryota</taxon>
        <taxon>Viridiplantae</taxon>
        <taxon>Streptophyta</taxon>
        <taxon>Embryophyta</taxon>
        <taxon>Tracheophyta</taxon>
        <taxon>Spermatophyta</taxon>
        <taxon>Magnoliopsida</taxon>
        <taxon>eudicotyledons</taxon>
        <taxon>Gunneridae</taxon>
        <taxon>Pentapetalae</taxon>
        <taxon>asterids</taxon>
        <taxon>campanulids</taxon>
        <taxon>Asterales</taxon>
        <taxon>Asteraceae</taxon>
        <taxon>Asteroideae</taxon>
        <taxon>Heliantheae alliance</taxon>
        <taxon>Heliantheae</taxon>
        <taxon>Helianthus</taxon>
    </lineage>
</organism>
<feature type="transmembrane region" description="Helical" evidence="1">
    <location>
        <begin position="21"/>
        <end position="42"/>
    </location>
</feature>
<sequence>MFLRSQRIVDYSDRLTDHLEIILINKSPMLLFLIYICLLILMPTVTHNPVAYLFADLHANSNPQSSFSIRDYVFDSQELYVGPVGRHSCELIEYLEAIDGVSKIKDGCNPATWMLEVSTTAQELALGVDFTEIYKNAELFKRNKAMIAELSVPRPGTKDLFYPTQYSQFPRSVCSVSLETTVVVLA</sequence>
<keyword evidence="3" id="KW-1185">Reference proteome</keyword>
<evidence type="ECO:0000313" key="3">
    <source>
        <dbReference type="Proteomes" id="UP000215914"/>
    </source>
</evidence>
<gene>
    <name evidence="2" type="ORF">HannXRQ_Chr15g0493911</name>
</gene>
<name>A0A251SC34_HELAN</name>
<evidence type="ECO:0000313" key="2">
    <source>
        <dbReference type="EMBL" id="OTF96414.1"/>
    </source>
</evidence>
<dbReference type="Proteomes" id="UP000215914">
    <property type="component" value="Chromosome 15"/>
</dbReference>
<keyword evidence="1" id="KW-1133">Transmembrane helix</keyword>
<dbReference type="PANTHER" id="PTHR48040:SF65">
    <property type="entry name" value="AAA+ ATPASE DOMAIN, PLANT PDR ABC TRANSPORTER ASSOCIATED, ABC TRANSPORTER, G1"/>
    <property type="match status" value="1"/>
</dbReference>
<dbReference type="EMBL" id="CM007904">
    <property type="protein sequence ID" value="OTF96414.1"/>
    <property type="molecule type" value="Genomic_DNA"/>
</dbReference>
<reference evidence="3" key="1">
    <citation type="journal article" date="2017" name="Nature">
        <title>The sunflower genome provides insights into oil metabolism, flowering and Asterid evolution.</title>
        <authorList>
            <person name="Badouin H."/>
            <person name="Gouzy J."/>
            <person name="Grassa C.J."/>
            <person name="Murat F."/>
            <person name="Staton S.E."/>
            <person name="Cottret L."/>
            <person name="Lelandais-Briere C."/>
            <person name="Owens G.L."/>
            <person name="Carrere S."/>
            <person name="Mayjonade B."/>
            <person name="Legrand L."/>
            <person name="Gill N."/>
            <person name="Kane N.C."/>
            <person name="Bowers J.E."/>
            <person name="Hubner S."/>
            <person name="Bellec A."/>
            <person name="Berard A."/>
            <person name="Berges H."/>
            <person name="Blanchet N."/>
            <person name="Boniface M.C."/>
            <person name="Brunel D."/>
            <person name="Catrice O."/>
            <person name="Chaidir N."/>
            <person name="Claudel C."/>
            <person name="Donnadieu C."/>
            <person name="Faraut T."/>
            <person name="Fievet G."/>
            <person name="Helmstetter N."/>
            <person name="King M."/>
            <person name="Knapp S.J."/>
            <person name="Lai Z."/>
            <person name="Le Paslier M.C."/>
            <person name="Lippi Y."/>
            <person name="Lorenzon L."/>
            <person name="Mandel J.R."/>
            <person name="Marage G."/>
            <person name="Marchand G."/>
            <person name="Marquand E."/>
            <person name="Bret-Mestries E."/>
            <person name="Morien E."/>
            <person name="Nambeesan S."/>
            <person name="Nguyen T."/>
            <person name="Pegot-Espagnet P."/>
            <person name="Pouilly N."/>
            <person name="Raftis F."/>
            <person name="Sallet E."/>
            <person name="Schiex T."/>
            <person name="Thomas J."/>
            <person name="Vandecasteele C."/>
            <person name="Vares D."/>
            <person name="Vear F."/>
            <person name="Vautrin S."/>
            <person name="Crespi M."/>
            <person name="Mangin B."/>
            <person name="Burke J.M."/>
            <person name="Salse J."/>
            <person name="Munos S."/>
            <person name="Vincourt P."/>
            <person name="Rieseberg L.H."/>
            <person name="Langlade N.B."/>
        </authorList>
    </citation>
    <scope>NUCLEOTIDE SEQUENCE [LARGE SCALE GENOMIC DNA]</scope>
    <source>
        <strain evidence="3">cv. SF193</strain>
    </source>
</reference>
<evidence type="ECO:0000256" key="1">
    <source>
        <dbReference type="SAM" id="Phobius"/>
    </source>
</evidence>
<dbReference type="InParanoid" id="A0A251SC34"/>
<dbReference type="PANTHER" id="PTHR48040">
    <property type="entry name" value="PLEIOTROPIC DRUG RESISTANCE PROTEIN 1-LIKE ISOFORM X1"/>
    <property type="match status" value="1"/>
</dbReference>
<accession>A0A251SC34</accession>
<keyword evidence="1" id="KW-0472">Membrane</keyword>
<dbReference type="STRING" id="4232.A0A251SC34"/>
<proteinExistence type="predicted"/>
<protein>
    <submittedName>
        <fullName evidence="2">Uncharacterized protein</fullName>
    </submittedName>
</protein>
<keyword evidence="1" id="KW-0812">Transmembrane</keyword>